<dbReference type="InterPro" id="IPR020616">
    <property type="entry name" value="Thiolase_N"/>
</dbReference>
<evidence type="ECO:0000259" key="10">
    <source>
        <dbReference type="Pfam" id="PF02803"/>
    </source>
</evidence>
<evidence type="ECO:0000256" key="7">
    <source>
        <dbReference type="RuleBase" id="RU003557"/>
    </source>
</evidence>
<proteinExistence type="inferred from homology"/>
<reference evidence="12" key="1">
    <citation type="submission" date="2023-12" db="EMBL/GenBank/DDBJ databases">
        <title>Dolosigranulum savutii sp. nov. isolated from human upper respiratory samples collected in Botswana.</title>
        <authorList>
            <person name="Kelly M.S."/>
        </authorList>
    </citation>
    <scope>NUCLEOTIDE SEQUENCE</scope>
    <source>
        <strain evidence="12">MSK294</strain>
        <strain evidence="11">MSK433</strain>
    </source>
</reference>
<feature type="active site" description="Acyl-thioester intermediate" evidence="6">
    <location>
        <position position="88"/>
    </location>
</feature>
<dbReference type="PROSITE" id="PS00099">
    <property type="entry name" value="THIOLASE_3"/>
    <property type="match status" value="1"/>
</dbReference>
<dbReference type="CDD" id="cd00751">
    <property type="entry name" value="thiolase"/>
    <property type="match status" value="1"/>
</dbReference>
<evidence type="ECO:0000256" key="8">
    <source>
        <dbReference type="SAM" id="Phobius"/>
    </source>
</evidence>
<keyword evidence="4 7" id="KW-0012">Acyltransferase</keyword>
<dbReference type="Pfam" id="PF00108">
    <property type="entry name" value="Thiolase_N"/>
    <property type="match status" value="1"/>
</dbReference>
<dbReference type="FunFam" id="3.40.47.10:FF:000010">
    <property type="entry name" value="Acetyl-CoA acetyltransferase (Thiolase)"/>
    <property type="match status" value="1"/>
</dbReference>
<feature type="active site" description="Proton acceptor" evidence="6">
    <location>
        <position position="387"/>
    </location>
</feature>
<evidence type="ECO:0000256" key="1">
    <source>
        <dbReference type="ARBA" id="ARBA00010982"/>
    </source>
</evidence>
<dbReference type="EMBL" id="CP142433">
    <property type="protein sequence ID" value="XBC46937.1"/>
    <property type="molecule type" value="Genomic_DNA"/>
</dbReference>
<dbReference type="Gene3D" id="3.40.47.10">
    <property type="match status" value="2"/>
</dbReference>
<dbReference type="InterPro" id="IPR020617">
    <property type="entry name" value="Thiolase_C"/>
</dbReference>
<dbReference type="SUPFAM" id="SSF53901">
    <property type="entry name" value="Thiolase-like"/>
    <property type="match status" value="2"/>
</dbReference>
<evidence type="ECO:0000313" key="12">
    <source>
        <dbReference type="EMBL" id="XBC50559.1"/>
    </source>
</evidence>
<evidence type="ECO:0000256" key="3">
    <source>
        <dbReference type="ARBA" id="ARBA00022679"/>
    </source>
</evidence>
<evidence type="ECO:0000259" key="9">
    <source>
        <dbReference type="Pfam" id="PF00108"/>
    </source>
</evidence>
<evidence type="ECO:0000313" key="11">
    <source>
        <dbReference type="EMBL" id="XBC46937.1"/>
    </source>
</evidence>
<keyword evidence="8" id="KW-0812">Transmembrane</keyword>
<dbReference type="InterPro" id="IPR002155">
    <property type="entry name" value="Thiolase"/>
</dbReference>
<dbReference type="EMBL" id="CP142435">
    <property type="protein sequence ID" value="XBC50559.1"/>
    <property type="molecule type" value="Genomic_DNA"/>
</dbReference>
<keyword evidence="8" id="KW-0472">Membrane</keyword>
<comment type="similarity">
    <text evidence="1 7">Belongs to the thiolase-like superfamily. Thiolase family.</text>
</comment>
<gene>
    <name evidence="12" type="ORF">VUQ06_05905</name>
    <name evidence="11" type="ORF">VUQ08_07035</name>
</gene>
<dbReference type="PROSITE" id="PS00737">
    <property type="entry name" value="THIOLASE_2"/>
    <property type="match status" value="1"/>
</dbReference>
<protein>
    <recommendedName>
        <fullName evidence="2">acetyl-CoA C-acetyltransferase</fullName>
        <ecNumber evidence="2">2.3.1.9</ecNumber>
    </recommendedName>
    <alternativeName>
        <fullName evidence="5">Acetoacetyl-CoA thiolase</fullName>
    </alternativeName>
</protein>
<keyword evidence="8" id="KW-1133">Transmembrane helix</keyword>
<dbReference type="KEGG" id="dst:VUQ06_05905"/>
<name>A0AB74U2Y5_9LACT</name>
<evidence type="ECO:0000256" key="2">
    <source>
        <dbReference type="ARBA" id="ARBA00012705"/>
    </source>
</evidence>
<dbReference type="RefSeq" id="WP_347301039.1">
    <property type="nucleotide sequence ID" value="NZ_CP142433.1"/>
</dbReference>
<sequence length="403" mass="41756">MENVYIVGAKRTPIGSFLGSLKSVSAVKLASLAIRGALEQAQVQPTDVTEVILGNVLSAGLGQGVARQAAIGAGLSIDVPAYSLNMVCGSGLKAVANGMSMIQSGLAQAVVTGGTESMSNAPFLVGGTIRSGRKMGHMNFTDSMLHDGLTDAFEGYHMGITAENVAREFGISRGEQDQFAIRSQEKAIIAQDNGKFVDEIAPVVVETRAGIEEIAEDEYINRTTTLEKMTNLRPVFKADGTVTAANASGLNDGASAIILASGQLAATQQLPIMAEVVAIGQAGVDPSVMGIGPVPAIKKALEVANLTLADIDLFELNEAFAAQSLAVMNELAAESDESVEVLSERVNVNGGAIALGHPIGASGNRILVTLLYELKRRSLTYGLASLCIGGGMGLAVIIKNIED</sequence>
<dbReference type="AlphaFoldDB" id="A0AB74U2Y5"/>
<keyword evidence="3 7" id="KW-0808">Transferase</keyword>
<dbReference type="InterPro" id="IPR020610">
    <property type="entry name" value="Thiolase_AS"/>
</dbReference>
<feature type="active site" description="Proton acceptor" evidence="6">
    <location>
        <position position="357"/>
    </location>
</feature>
<evidence type="ECO:0000256" key="5">
    <source>
        <dbReference type="ARBA" id="ARBA00030755"/>
    </source>
</evidence>
<dbReference type="InterPro" id="IPR020615">
    <property type="entry name" value="Thiolase_acyl_enz_int_AS"/>
</dbReference>
<feature type="domain" description="Thiolase N-terminal" evidence="9">
    <location>
        <begin position="4"/>
        <end position="261"/>
    </location>
</feature>
<organism evidence="12">
    <name type="scientific">Dolosigranulum savutiense</name>
    <dbReference type="NCBI Taxonomy" id="3110288"/>
    <lineage>
        <taxon>Bacteria</taxon>
        <taxon>Bacillati</taxon>
        <taxon>Bacillota</taxon>
        <taxon>Bacilli</taxon>
        <taxon>Lactobacillales</taxon>
        <taxon>Carnobacteriaceae</taxon>
        <taxon>Dolosigranulum</taxon>
    </lineage>
</organism>
<dbReference type="PIRSF" id="PIRSF000429">
    <property type="entry name" value="Ac-CoA_Ac_transf"/>
    <property type="match status" value="1"/>
</dbReference>
<dbReference type="Pfam" id="PF02803">
    <property type="entry name" value="Thiolase_C"/>
    <property type="match status" value="1"/>
</dbReference>
<evidence type="ECO:0000256" key="6">
    <source>
        <dbReference type="PIRSR" id="PIRSR000429-1"/>
    </source>
</evidence>
<dbReference type="PANTHER" id="PTHR18919">
    <property type="entry name" value="ACETYL-COA C-ACYLTRANSFERASE"/>
    <property type="match status" value="1"/>
</dbReference>
<feature type="transmembrane region" description="Helical" evidence="8">
    <location>
        <begin position="379"/>
        <end position="398"/>
    </location>
</feature>
<dbReference type="PROSITE" id="PS00098">
    <property type="entry name" value="THIOLASE_1"/>
    <property type="match status" value="1"/>
</dbReference>
<evidence type="ECO:0000256" key="4">
    <source>
        <dbReference type="ARBA" id="ARBA00023315"/>
    </source>
</evidence>
<accession>A0AB74U2Y5</accession>
<feature type="domain" description="Thiolase C-terminal" evidence="10">
    <location>
        <begin position="271"/>
        <end position="399"/>
    </location>
</feature>
<dbReference type="GO" id="GO:0003985">
    <property type="term" value="F:acetyl-CoA C-acetyltransferase activity"/>
    <property type="evidence" value="ECO:0007669"/>
    <property type="project" value="UniProtKB-EC"/>
</dbReference>
<dbReference type="PANTHER" id="PTHR18919:SF107">
    <property type="entry name" value="ACETYL-COA ACETYLTRANSFERASE, CYTOSOLIC"/>
    <property type="match status" value="1"/>
</dbReference>
<dbReference type="InterPro" id="IPR020613">
    <property type="entry name" value="Thiolase_CS"/>
</dbReference>
<dbReference type="NCBIfam" id="TIGR01930">
    <property type="entry name" value="AcCoA-C-Actrans"/>
    <property type="match status" value="1"/>
</dbReference>
<dbReference type="InterPro" id="IPR016039">
    <property type="entry name" value="Thiolase-like"/>
</dbReference>
<dbReference type="EC" id="2.3.1.9" evidence="2"/>